<evidence type="ECO:0000313" key="2">
    <source>
        <dbReference type="EMBL" id="MPN47461.1"/>
    </source>
</evidence>
<organism evidence="2">
    <name type="scientific">bioreactor metagenome</name>
    <dbReference type="NCBI Taxonomy" id="1076179"/>
    <lineage>
        <taxon>unclassified sequences</taxon>
        <taxon>metagenomes</taxon>
        <taxon>ecological metagenomes</taxon>
    </lineage>
</organism>
<sequence>MDLIRWVTDDPVDEAFAYGTKKGLADWPIASDSYMAVFKFRNGVIGKVMCSIGLSRPYTMRSVFYGTKGTIICDNMSKTLQISSVKLFGKETDVCTPFAEVPVEVNSHNVEAQVDLMADILLKGAENHASVIEGARTVAACAAAIESAKTGLPVKVEQDF</sequence>
<evidence type="ECO:0000259" key="1">
    <source>
        <dbReference type="Pfam" id="PF22725"/>
    </source>
</evidence>
<protein>
    <recommendedName>
        <fullName evidence="1">GFO/IDH/MocA-like oxidoreductase domain-containing protein</fullName>
    </recommendedName>
</protein>
<gene>
    <name evidence="2" type="ORF">SDC9_195063</name>
</gene>
<dbReference type="Pfam" id="PF22725">
    <property type="entry name" value="GFO_IDH_MocA_C3"/>
    <property type="match status" value="1"/>
</dbReference>
<proteinExistence type="predicted"/>
<name>A0A645I805_9ZZZZ</name>
<accession>A0A645I805</accession>
<dbReference type="SUPFAM" id="SSF55347">
    <property type="entry name" value="Glyceraldehyde-3-phosphate dehydrogenase-like, C-terminal domain"/>
    <property type="match status" value="1"/>
</dbReference>
<comment type="caution">
    <text evidence="2">The sequence shown here is derived from an EMBL/GenBank/DDBJ whole genome shotgun (WGS) entry which is preliminary data.</text>
</comment>
<dbReference type="EMBL" id="VSSQ01108968">
    <property type="protein sequence ID" value="MPN47461.1"/>
    <property type="molecule type" value="Genomic_DNA"/>
</dbReference>
<dbReference type="AlphaFoldDB" id="A0A645I805"/>
<reference evidence="2" key="1">
    <citation type="submission" date="2019-08" db="EMBL/GenBank/DDBJ databases">
        <authorList>
            <person name="Kucharzyk K."/>
            <person name="Murdoch R.W."/>
            <person name="Higgins S."/>
            <person name="Loffler F."/>
        </authorList>
    </citation>
    <scope>NUCLEOTIDE SEQUENCE</scope>
</reference>
<dbReference type="Gene3D" id="3.30.360.10">
    <property type="entry name" value="Dihydrodipicolinate Reductase, domain 2"/>
    <property type="match status" value="1"/>
</dbReference>
<feature type="domain" description="GFO/IDH/MocA-like oxidoreductase" evidence="1">
    <location>
        <begin position="1"/>
        <end position="71"/>
    </location>
</feature>
<dbReference type="InterPro" id="IPR055170">
    <property type="entry name" value="GFO_IDH_MocA-like_dom"/>
</dbReference>